<name>A0A2G8RB16_9RHOB</name>
<keyword evidence="2" id="KW-0812">Transmembrane</keyword>
<evidence type="ECO:0000256" key="2">
    <source>
        <dbReference type="SAM" id="Phobius"/>
    </source>
</evidence>
<dbReference type="PANTHER" id="PTHR32063:SF13">
    <property type="entry name" value="MULTIDRUG EFFLUX PUMP SUBUNIT ACRB-RELATED"/>
    <property type="match status" value="1"/>
</dbReference>
<dbReference type="EMBL" id="AWWI01000121">
    <property type="protein sequence ID" value="PIL18719.1"/>
    <property type="molecule type" value="Genomic_DNA"/>
</dbReference>
<gene>
    <name evidence="3" type="ORF">P775_19295</name>
</gene>
<dbReference type="SUPFAM" id="SSF82866">
    <property type="entry name" value="Multidrug efflux transporter AcrB transmembrane domain"/>
    <property type="match status" value="1"/>
</dbReference>
<feature type="region of interest" description="Disordered" evidence="1">
    <location>
        <begin position="167"/>
        <end position="202"/>
    </location>
</feature>
<keyword evidence="2" id="KW-0472">Membrane</keyword>
<comment type="caution">
    <text evidence="3">The sequence shown here is derived from an EMBL/GenBank/DDBJ whole genome shotgun (WGS) entry which is preliminary data.</text>
</comment>
<keyword evidence="2" id="KW-1133">Transmembrane helix</keyword>
<dbReference type="Pfam" id="PF00873">
    <property type="entry name" value="ACR_tran"/>
    <property type="match status" value="1"/>
</dbReference>
<feature type="compositionally biased region" description="Polar residues" evidence="1">
    <location>
        <begin position="168"/>
        <end position="202"/>
    </location>
</feature>
<proteinExistence type="predicted"/>
<dbReference type="Gene3D" id="1.20.1640.10">
    <property type="entry name" value="Multidrug efflux transporter AcrB transmembrane domain"/>
    <property type="match status" value="1"/>
</dbReference>
<dbReference type="GO" id="GO:0042910">
    <property type="term" value="F:xenobiotic transmembrane transporter activity"/>
    <property type="evidence" value="ECO:0007669"/>
    <property type="project" value="TreeGrafter"/>
</dbReference>
<dbReference type="PANTHER" id="PTHR32063">
    <property type="match status" value="1"/>
</dbReference>
<evidence type="ECO:0000313" key="3">
    <source>
        <dbReference type="EMBL" id="PIL18719.1"/>
    </source>
</evidence>
<dbReference type="InterPro" id="IPR001036">
    <property type="entry name" value="Acrflvin-R"/>
</dbReference>
<reference evidence="3 4" key="1">
    <citation type="submission" date="2013-09" db="EMBL/GenBank/DDBJ databases">
        <title>Genome sequencing of Phaeobacter antarcticus sp. nov. SM1211.</title>
        <authorList>
            <person name="Zhang X.-Y."/>
            <person name="Liu C."/>
            <person name="Chen X.-L."/>
            <person name="Xie B.-B."/>
            <person name="Qin Q.-L."/>
            <person name="Rong J.-C."/>
            <person name="Zhang Y.-Z."/>
        </authorList>
    </citation>
    <scope>NUCLEOTIDE SEQUENCE [LARGE SCALE GENOMIC DNA]</scope>
    <source>
        <strain evidence="3 4">SM1211</strain>
    </source>
</reference>
<protein>
    <submittedName>
        <fullName evidence="3">Uncharacterized protein</fullName>
    </submittedName>
</protein>
<feature type="transmembrane region" description="Helical" evidence="2">
    <location>
        <begin position="27"/>
        <end position="46"/>
    </location>
</feature>
<organism evidence="3 4">
    <name type="scientific">Puniceibacterium antarcticum</name>
    <dbReference type="NCBI Taxonomy" id="1206336"/>
    <lineage>
        <taxon>Bacteria</taxon>
        <taxon>Pseudomonadati</taxon>
        <taxon>Pseudomonadota</taxon>
        <taxon>Alphaproteobacteria</taxon>
        <taxon>Rhodobacterales</taxon>
        <taxon>Paracoccaceae</taxon>
        <taxon>Puniceibacterium</taxon>
    </lineage>
</organism>
<feature type="transmembrane region" description="Helical" evidence="2">
    <location>
        <begin position="102"/>
        <end position="124"/>
    </location>
</feature>
<dbReference type="Proteomes" id="UP000231259">
    <property type="component" value="Unassembled WGS sequence"/>
</dbReference>
<dbReference type="AlphaFoldDB" id="A0A2G8RB16"/>
<sequence length="202" mass="21245">MPYLYALSVRVFFLCLAALYESWSIAVSVMLAMPIGVLGALLATWLSGQQNDVHFKFGLLTTIGLSAKNAILIVEFARDLEAVDSSTLEAALNAVRQRLRPIIMTSLAFMLGVLPLATATGSGAAAQKSIGISVSGGMLTATALGILAVPVFYVVIRKITFGKKPKLRTSQSAAPQRACSPSTKISSRRSTCASHSGSGARP</sequence>
<feature type="transmembrane region" description="Helical" evidence="2">
    <location>
        <begin position="130"/>
        <end position="156"/>
    </location>
</feature>
<keyword evidence="4" id="KW-1185">Reference proteome</keyword>
<dbReference type="GO" id="GO:0005886">
    <property type="term" value="C:plasma membrane"/>
    <property type="evidence" value="ECO:0007669"/>
    <property type="project" value="TreeGrafter"/>
</dbReference>
<evidence type="ECO:0000256" key="1">
    <source>
        <dbReference type="SAM" id="MobiDB-lite"/>
    </source>
</evidence>
<accession>A0A2G8RB16</accession>
<evidence type="ECO:0000313" key="4">
    <source>
        <dbReference type="Proteomes" id="UP000231259"/>
    </source>
</evidence>